<dbReference type="GO" id="GO:0005737">
    <property type="term" value="C:cytoplasm"/>
    <property type="evidence" value="ECO:0007669"/>
    <property type="project" value="UniProtKB-SubCell"/>
</dbReference>
<keyword evidence="8 18" id="KW-0436">Ligase</keyword>
<sequence length="105" mass="11888">MINFEDFKKLDLKVARIIEAERIENSEKLLKLKIDLGDEKRQIVAGLGKTYSPETLRGKEIVVIINLEPRRLLGIESQGMLLAADNNEPILLIPEKEVPPGTKIR</sequence>
<keyword evidence="12" id="KW-0648">Protein biosynthesis</keyword>
<evidence type="ECO:0000256" key="15">
    <source>
        <dbReference type="ARBA" id="ARBA00047364"/>
    </source>
</evidence>
<evidence type="ECO:0000256" key="8">
    <source>
        <dbReference type="ARBA" id="ARBA00022598"/>
    </source>
</evidence>
<protein>
    <recommendedName>
        <fullName evidence="5">Methionine--tRNA ligase</fullName>
        <ecNumber evidence="4">6.1.1.10</ecNumber>
    </recommendedName>
    <alternativeName>
        <fullName evidence="14">Methionyl-tRNA synthetase</fullName>
    </alternativeName>
</protein>
<evidence type="ECO:0000256" key="12">
    <source>
        <dbReference type="ARBA" id="ARBA00022917"/>
    </source>
</evidence>
<evidence type="ECO:0000259" key="17">
    <source>
        <dbReference type="PROSITE" id="PS50886"/>
    </source>
</evidence>
<dbReference type="InterPro" id="IPR002547">
    <property type="entry name" value="tRNA-bd_dom"/>
</dbReference>
<gene>
    <name evidence="18" type="primary">metG</name>
    <name evidence="18" type="ORF">COV54_02430</name>
</gene>
<dbReference type="CDD" id="cd02800">
    <property type="entry name" value="tRNA_bind_EcMetRS_like"/>
    <property type="match status" value="1"/>
</dbReference>
<dbReference type="NCBIfam" id="TIGR00399">
    <property type="entry name" value="metG_C_term"/>
    <property type="match status" value="1"/>
</dbReference>
<proteinExistence type="predicted"/>
<organism evidence="18 19">
    <name type="scientific">Candidatus Jorgensenbacteria bacterium CG11_big_fil_rev_8_21_14_0_20_38_23</name>
    <dbReference type="NCBI Taxonomy" id="1974594"/>
    <lineage>
        <taxon>Bacteria</taxon>
        <taxon>Candidatus Joergenseniibacteriota</taxon>
    </lineage>
</organism>
<evidence type="ECO:0000256" key="14">
    <source>
        <dbReference type="ARBA" id="ARBA00030904"/>
    </source>
</evidence>
<evidence type="ECO:0000313" key="18">
    <source>
        <dbReference type="EMBL" id="PIR06472.1"/>
    </source>
</evidence>
<comment type="subunit">
    <text evidence="3">Homodimer.</text>
</comment>
<evidence type="ECO:0000256" key="5">
    <source>
        <dbReference type="ARBA" id="ARBA00018753"/>
    </source>
</evidence>
<dbReference type="SUPFAM" id="SSF50249">
    <property type="entry name" value="Nucleic acid-binding proteins"/>
    <property type="match status" value="1"/>
</dbReference>
<dbReference type="PROSITE" id="PS50886">
    <property type="entry name" value="TRBD"/>
    <property type="match status" value="1"/>
</dbReference>
<dbReference type="AlphaFoldDB" id="A0A2H0NC47"/>
<dbReference type="GO" id="GO:0005524">
    <property type="term" value="F:ATP binding"/>
    <property type="evidence" value="ECO:0007669"/>
    <property type="project" value="UniProtKB-KW"/>
</dbReference>
<keyword evidence="9" id="KW-0547">Nucleotide-binding</keyword>
<evidence type="ECO:0000256" key="6">
    <source>
        <dbReference type="ARBA" id="ARBA00022490"/>
    </source>
</evidence>
<comment type="function">
    <text evidence="1">Is required not only for elongation of protein synthesis but also for the initiation of all mRNA translation through initiator tRNA(fMet) aminoacylation.</text>
</comment>
<name>A0A2H0NC47_9BACT</name>
<comment type="caution">
    <text evidence="18">The sequence shown here is derived from an EMBL/GenBank/DDBJ whole genome shotgun (WGS) entry which is preliminary data.</text>
</comment>
<evidence type="ECO:0000256" key="3">
    <source>
        <dbReference type="ARBA" id="ARBA00011738"/>
    </source>
</evidence>
<dbReference type="InterPro" id="IPR004495">
    <property type="entry name" value="Met-tRNA-synth_bsu_C"/>
</dbReference>
<dbReference type="GO" id="GO:0004825">
    <property type="term" value="F:methionine-tRNA ligase activity"/>
    <property type="evidence" value="ECO:0007669"/>
    <property type="project" value="UniProtKB-EC"/>
</dbReference>
<dbReference type="FunFam" id="2.40.50.140:FF:000042">
    <property type="entry name" value="Methionine--tRNA ligase"/>
    <property type="match status" value="1"/>
</dbReference>
<comment type="catalytic activity">
    <reaction evidence="15">
        <text>tRNA(Met) + L-methionine + ATP = L-methionyl-tRNA(Met) + AMP + diphosphate</text>
        <dbReference type="Rhea" id="RHEA:13481"/>
        <dbReference type="Rhea" id="RHEA-COMP:9667"/>
        <dbReference type="Rhea" id="RHEA-COMP:9698"/>
        <dbReference type="ChEBI" id="CHEBI:30616"/>
        <dbReference type="ChEBI" id="CHEBI:33019"/>
        <dbReference type="ChEBI" id="CHEBI:57844"/>
        <dbReference type="ChEBI" id="CHEBI:78442"/>
        <dbReference type="ChEBI" id="CHEBI:78530"/>
        <dbReference type="ChEBI" id="CHEBI:456215"/>
        <dbReference type="EC" id="6.1.1.10"/>
    </reaction>
</comment>
<dbReference type="GO" id="GO:0006431">
    <property type="term" value="P:methionyl-tRNA aminoacylation"/>
    <property type="evidence" value="ECO:0007669"/>
    <property type="project" value="InterPro"/>
</dbReference>
<dbReference type="Pfam" id="PF01588">
    <property type="entry name" value="tRNA_bind"/>
    <property type="match status" value="1"/>
</dbReference>
<comment type="subcellular location">
    <subcellularLocation>
        <location evidence="2">Cytoplasm</location>
    </subcellularLocation>
</comment>
<keyword evidence="7 16" id="KW-0820">tRNA-binding</keyword>
<reference evidence="18 19" key="1">
    <citation type="submission" date="2017-09" db="EMBL/GenBank/DDBJ databases">
        <title>Depth-based differentiation of microbial function through sediment-hosted aquifers and enrichment of novel symbionts in the deep terrestrial subsurface.</title>
        <authorList>
            <person name="Probst A.J."/>
            <person name="Ladd B."/>
            <person name="Jarett J.K."/>
            <person name="Geller-Mcgrath D.E."/>
            <person name="Sieber C.M."/>
            <person name="Emerson J.B."/>
            <person name="Anantharaman K."/>
            <person name="Thomas B.C."/>
            <person name="Malmstrom R."/>
            <person name="Stieglmeier M."/>
            <person name="Klingl A."/>
            <person name="Woyke T."/>
            <person name="Ryan C.M."/>
            <person name="Banfield J.F."/>
        </authorList>
    </citation>
    <scope>NUCLEOTIDE SEQUENCE [LARGE SCALE GENOMIC DNA]</scope>
    <source>
        <strain evidence="18">CG11_big_fil_rev_8_21_14_0_20_38_23</strain>
    </source>
</reference>
<dbReference type="PANTHER" id="PTHR11586">
    <property type="entry name" value="TRNA-AMINOACYLATION COFACTOR ARC1 FAMILY MEMBER"/>
    <property type="match status" value="1"/>
</dbReference>
<evidence type="ECO:0000256" key="4">
    <source>
        <dbReference type="ARBA" id="ARBA00012838"/>
    </source>
</evidence>
<keyword evidence="11 16" id="KW-0694">RNA-binding</keyword>
<dbReference type="InterPro" id="IPR012340">
    <property type="entry name" value="NA-bd_OB-fold"/>
</dbReference>
<accession>A0A2H0NC47</accession>
<evidence type="ECO:0000256" key="10">
    <source>
        <dbReference type="ARBA" id="ARBA00022840"/>
    </source>
</evidence>
<evidence type="ECO:0000256" key="2">
    <source>
        <dbReference type="ARBA" id="ARBA00004496"/>
    </source>
</evidence>
<evidence type="ECO:0000256" key="1">
    <source>
        <dbReference type="ARBA" id="ARBA00003314"/>
    </source>
</evidence>
<evidence type="ECO:0000313" key="19">
    <source>
        <dbReference type="Proteomes" id="UP000228867"/>
    </source>
</evidence>
<keyword evidence="10" id="KW-0067">ATP-binding</keyword>
<dbReference type="GO" id="GO:0000049">
    <property type="term" value="F:tRNA binding"/>
    <property type="evidence" value="ECO:0007669"/>
    <property type="project" value="UniProtKB-UniRule"/>
</dbReference>
<dbReference type="Gene3D" id="2.40.50.140">
    <property type="entry name" value="Nucleic acid-binding proteins"/>
    <property type="match status" value="1"/>
</dbReference>
<evidence type="ECO:0000256" key="11">
    <source>
        <dbReference type="ARBA" id="ARBA00022884"/>
    </source>
</evidence>
<evidence type="ECO:0000256" key="9">
    <source>
        <dbReference type="ARBA" id="ARBA00022741"/>
    </source>
</evidence>
<dbReference type="PANTHER" id="PTHR11586:SF37">
    <property type="entry name" value="TRNA-BINDING DOMAIN-CONTAINING PROTEIN"/>
    <property type="match status" value="1"/>
</dbReference>
<evidence type="ECO:0000256" key="7">
    <source>
        <dbReference type="ARBA" id="ARBA00022555"/>
    </source>
</evidence>
<evidence type="ECO:0000256" key="13">
    <source>
        <dbReference type="ARBA" id="ARBA00023146"/>
    </source>
</evidence>
<dbReference type="EC" id="6.1.1.10" evidence="4"/>
<dbReference type="EMBL" id="PCWR01000055">
    <property type="protein sequence ID" value="PIR06472.1"/>
    <property type="molecule type" value="Genomic_DNA"/>
</dbReference>
<dbReference type="InterPro" id="IPR051270">
    <property type="entry name" value="Tyrosine-tRNA_ligase_regulator"/>
</dbReference>
<keyword evidence="6" id="KW-0963">Cytoplasm</keyword>
<dbReference type="Proteomes" id="UP000228867">
    <property type="component" value="Unassembled WGS sequence"/>
</dbReference>
<evidence type="ECO:0000256" key="16">
    <source>
        <dbReference type="PROSITE-ProRule" id="PRU00209"/>
    </source>
</evidence>
<feature type="domain" description="TRNA-binding" evidence="17">
    <location>
        <begin position="6"/>
        <end position="105"/>
    </location>
</feature>
<keyword evidence="13" id="KW-0030">Aminoacyl-tRNA synthetase</keyword>